<evidence type="ECO:0000256" key="1">
    <source>
        <dbReference type="SAM" id="MobiDB-lite"/>
    </source>
</evidence>
<name>A0A7J0CA52_9ACTN</name>
<feature type="compositionally biased region" description="Low complexity" evidence="1">
    <location>
        <begin position="36"/>
        <end position="49"/>
    </location>
</feature>
<gene>
    <name evidence="5" type="ORF">HEB29_003950</name>
    <name evidence="4" type="ORF">Sfulv_41820</name>
</gene>
<feature type="signal peptide" evidence="2">
    <location>
        <begin position="1"/>
        <end position="32"/>
    </location>
</feature>
<protein>
    <submittedName>
        <fullName evidence="5">Uncharacterized protein YgiM (DUF1202 family)</fullName>
    </submittedName>
</protein>
<feature type="domain" description="SH3b" evidence="3">
    <location>
        <begin position="82"/>
        <end position="137"/>
    </location>
</feature>
<accession>A0A7J0CA52</accession>
<evidence type="ECO:0000313" key="4">
    <source>
        <dbReference type="EMBL" id="GFM99371.1"/>
    </source>
</evidence>
<dbReference type="Proteomes" id="UP000530403">
    <property type="component" value="Unassembled WGS sequence"/>
</dbReference>
<feature type="chain" id="PRO_5033593014" evidence="2">
    <location>
        <begin position="33"/>
        <end position="147"/>
    </location>
</feature>
<evidence type="ECO:0000313" key="5">
    <source>
        <dbReference type="EMBL" id="NYE42939.1"/>
    </source>
</evidence>
<proteinExistence type="predicted"/>
<dbReference type="InterPro" id="IPR003646">
    <property type="entry name" value="SH3-like_bac-type"/>
</dbReference>
<evidence type="ECO:0000256" key="2">
    <source>
        <dbReference type="SAM" id="SignalP"/>
    </source>
</evidence>
<dbReference type="Pfam" id="PF08239">
    <property type="entry name" value="SH3_3"/>
    <property type="match status" value="1"/>
</dbReference>
<sequence length="147" mass="15400">MSAQSRPGIRRIALCVATGTLAALSAAAPALAAGPAAPPAAVRADAPEPGASDRDSVDKAEAAAEAAKRGDYRGRVTARTGLLLRDRPTRSSRIVGKVPYGAVVHIFCKSRGDNVDGNNRWYLLTDGTWAWGSARYIANIGTAPRWC</sequence>
<reference evidence="5 7" key="2">
    <citation type="submission" date="2020-07" db="EMBL/GenBank/DDBJ databases">
        <title>Sequencing the genomes of 1000 actinobacteria strains.</title>
        <authorList>
            <person name="Klenk H.-P."/>
        </authorList>
    </citation>
    <scope>NUCLEOTIDE SEQUENCE [LARGE SCALE GENOMIC DNA]</scope>
    <source>
        <strain evidence="5 7">DSM 41455</strain>
    </source>
</reference>
<comment type="caution">
    <text evidence="4">The sequence shown here is derived from an EMBL/GenBank/DDBJ whole genome shotgun (WGS) entry which is preliminary data.</text>
</comment>
<keyword evidence="6" id="KW-1185">Reference proteome</keyword>
<dbReference type="AlphaFoldDB" id="A0A7J0CA52"/>
<feature type="region of interest" description="Disordered" evidence="1">
    <location>
        <begin position="36"/>
        <end position="71"/>
    </location>
</feature>
<dbReference type="Proteomes" id="UP000498980">
    <property type="component" value="Unassembled WGS sequence"/>
</dbReference>
<dbReference type="EMBL" id="BLWC01000001">
    <property type="protein sequence ID" value="GFM99371.1"/>
    <property type="molecule type" value="Genomic_DNA"/>
</dbReference>
<dbReference type="Gene3D" id="2.30.30.40">
    <property type="entry name" value="SH3 Domains"/>
    <property type="match status" value="1"/>
</dbReference>
<evidence type="ECO:0000313" key="7">
    <source>
        <dbReference type="Proteomes" id="UP000530403"/>
    </source>
</evidence>
<feature type="compositionally biased region" description="Basic and acidic residues" evidence="1">
    <location>
        <begin position="51"/>
        <end position="71"/>
    </location>
</feature>
<dbReference type="RefSeq" id="WP_173315937.1">
    <property type="nucleotide sequence ID" value="NZ_BAAAUE010000009.1"/>
</dbReference>
<evidence type="ECO:0000313" key="6">
    <source>
        <dbReference type="Proteomes" id="UP000498980"/>
    </source>
</evidence>
<reference evidence="4 6" key="1">
    <citation type="submission" date="2020-05" db="EMBL/GenBank/DDBJ databases">
        <title>Whole genome shotgun sequence of Streptomyces fulvorobeus NBRC 15897.</title>
        <authorList>
            <person name="Komaki H."/>
            <person name="Tamura T."/>
        </authorList>
    </citation>
    <scope>NUCLEOTIDE SEQUENCE [LARGE SCALE GENOMIC DNA]</scope>
    <source>
        <strain evidence="4 6">NBRC 15897</strain>
    </source>
</reference>
<organism evidence="4 6">
    <name type="scientific">Streptomyces fulvorobeus</name>
    <dbReference type="NCBI Taxonomy" id="284028"/>
    <lineage>
        <taxon>Bacteria</taxon>
        <taxon>Bacillati</taxon>
        <taxon>Actinomycetota</taxon>
        <taxon>Actinomycetes</taxon>
        <taxon>Kitasatosporales</taxon>
        <taxon>Streptomycetaceae</taxon>
        <taxon>Streptomyces</taxon>
    </lineage>
</organism>
<keyword evidence="2" id="KW-0732">Signal</keyword>
<evidence type="ECO:0000259" key="3">
    <source>
        <dbReference type="Pfam" id="PF08239"/>
    </source>
</evidence>
<dbReference type="EMBL" id="JACCCF010000001">
    <property type="protein sequence ID" value="NYE42939.1"/>
    <property type="molecule type" value="Genomic_DNA"/>
</dbReference>